<accession>A0A8E0RV20</accession>
<dbReference type="CDD" id="cd07920">
    <property type="entry name" value="Pumilio"/>
    <property type="match status" value="1"/>
</dbReference>
<dbReference type="Proteomes" id="UP000728185">
    <property type="component" value="Unassembled WGS sequence"/>
</dbReference>
<feature type="repeat" description="Pumilio" evidence="5">
    <location>
        <begin position="1041"/>
        <end position="1076"/>
    </location>
</feature>
<proteinExistence type="predicted"/>
<comment type="caution">
    <text evidence="8">The sequence shown here is derived from an EMBL/GenBank/DDBJ whole genome shotgun (WGS) entry which is preliminary data.</text>
</comment>
<feature type="repeat" description="Pumilio" evidence="5">
    <location>
        <begin position="1113"/>
        <end position="1148"/>
    </location>
</feature>
<feature type="compositionally biased region" description="Low complexity" evidence="6">
    <location>
        <begin position="814"/>
        <end position="824"/>
    </location>
</feature>
<evidence type="ECO:0000256" key="2">
    <source>
        <dbReference type="ARBA" id="ARBA00022490"/>
    </source>
</evidence>
<feature type="compositionally biased region" description="Low complexity" evidence="6">
    <location>
        <begin position="1422"/>
        <end position="1437"/>
    </location>
</feature>
<evidence type="ECO:0000259" key="7">
    <source>
        <dbReference type="PROSITE" id="PS50303"/>
    </source>
</evidence>
<feature type="region of interest" description="Disordered" evidence="6">
    <location>
        <begin position="1474"/>
        <end position="1501"/>
    </location>
</feature>
<dbReference type="InterPro" id="IPR033712">
    <property type="entry name" value="Pumilio_RNA-bd"/>
</dbReference>
<dbReference type="SUPFAM" id="SSF48371">
    <property type="entry name" value="ARM repeat"/>
    <property type="match status" value="1"/>
</dbReference>
<comment type="subcellular location">
    <subcellularLocation>
        <location evidence="1">Cytoplasm</location>
    </subcellularLocation>
</comment>
<keyword evidence="4" id="KW-0694">RNA-binding</keyword>
<feature type="region of interest" description="Disordered" evidence="6">
    <location>
        <begin position="1408"/>
        <end position="1437"/>
    </location>
</feature>
<dbReference type="SMART" id="SM00025">
    <property type="entry name" value="Pumilio"/>
    <property type="match status" value="8"/>
</dbReference>
<feature type="repeat" description="Pumilio" evidence="5">
    <location>
        <begin position="1185"/>
        <end position="1220"/>
    </location>
</feature>
<reference evidence="8" key="1">
    <citation type="submission" date="2019-05" db="EMBL/GenBank/DDBJ databases">
        <title>Annotation for the trematode Fasciolopsis buski.</title>
        <authorList>
            <person name="Choi Y.-J."/>
        </authorList>
    </citation>
    <scope>NUCLEOTIDE SEQUENCE</scope>
    <source>
        <strain evidence="8">HT</strain>
        <tissue evidence="8">Whole worm</tissue>
    </source>
</reference>
<dbReference type="FunFam" id="1.25.10.10:FF:000004">
    <property type="entry name" value="Pumilio homolog 1 isoform 2"/>
    <property type="match status" value="1"/>
</dbReference>
<feature type="compositionally biased region" description="Polar residues" evidence="6">
    <location>
        <begin position="1486"/>
        <end position="1501"/>
    </location>
</feature>
<dbReference type="OrthoDB" id="668540at2759"/>
<evidence type="ECO:0000256" key="6">
    <source>
        <dbReference type="SAM" id="MobiDB-lite"/>
    </source>
</evidence>
<evidence type="ECO:0000256" key="4">
    <source>
        <dbReference type="ARBA" id="ARBA00022884"/>
    </source>
</evidence>
<dbReference type="Pfam" id="PF00806">
    <property type="entry name" value="PUF"/>
    <property type="match status" value="8"/>
</dbReference>
<feature type="region of interest" description="Disordered" evidence="6">
    <location>
        <begin position="482"/>
        <end position="502"/>
    </location>
</feature>
<dbReference type="InterPro" id="IPR033133">
    <property type="entry name" value="PUM-HD"/>
</dbReference>
<protein>
    <submittedName>
        <fullName evidence="8">Pumilio 2</fullName>
    </submittedName>
</protein>
<dbReference type="PANTHER" id="PTHR12537">
    <property type="entry name" value="RNA BINDING PROTEIN PUMILIO-RELATED"/>
    <property type="match status" value="1"/>
</dbReference>
<dbReference type="GO" id="GO:0003730">
    <property type="term" value="F:mRNA 3'-UTR binding"/>
    <property type="evidence" value="ECO:0007669"/>
    <property type="project" value="TreeGrafter"/>
</dbReference>
<organism evidence="8 9">
    <name type="scientific">Fasciolopsis buskii</name>
    <dbReference type="NCBI Taxonomy" id="27845"/>
    <lineage>
        <taxon>Eukaryota</taxon>
        <taxon>Metazoa</taxon>
        <taxon>Spiralia</taxon>
        <taxon>Lophotrochozoa</taxon>
        <taxon>Platyhelminthes</taxon>
        <taxon>Trematoda</taxon>
        <taxon>Digenea</taxon>
        <taxon>Plagiorchiida</taxon>
        <taxon>Echinostomata</taxon>
        <taxon>Echinostomatoidea</taxon>
        <taxon>Fasciolidae</taxon>
        <taxon>Fasciolopsis</taxon>
    </lineage>
</organism>
<dbReference type="GO" id="GO:0010608">
    <property type="term" value="P:post-transcriptional regulation of gene expression"/>
    <property type="evidence" value="ECO:0007669"/>
    <property type="project" value="TreeGrafter"/>
</dbReference>
<evidence type="ECO:0000256" key="3">
    <source>
        <dbReference type="ARBA" id="ARBA00022737"/>
    </source>
</evidence>
<keyword evidence="9" id="KW-1185">Reference proteome</keyword>
<feature type="repeat" description="Pumilio" evidence="5">
    <location>
        <begin position="1221"/>
        <end position="1257"/>
    </location>
</feature>
<dbReference type="EMBL" id="LUCM01006220">
    <property type="protein sequence ID" value="KAA0191618.1"/>
    <property type="molecule type" value="Genomic_DNA"/>
</dbReference>
<feature type="region of interest" description="Disordered" evidence="6">
    <location>
        <begin position="799"/>
        <end position="824"/>
    </location>
</feature>
<evidence type="ECO:0000256" key="1">
    <source>
        <dbReference type="ARBA" id="ARBA00004496"/>
    </source>
</evidence>
<evidence type="ECO:0000313" key="9">
    <source>
        <dbReference type="Proteomes" id="UP000728185"/>
    </source>
</evidence>
<dbReference type="InterPro" id="IPR011989">
    <property type="entry name" value="ARM-like"/>
</dbReference>
<gene>
    <name evidence="8" type="ORF">FBUS_03989</name>
</gene>
<name>A0A8E0RV20_9TREM</name>
<sequence>MSTEELVHVSSDFVPDLLSSSMPPPGFANPETSTPLDAVTMDTGTVNCEALETTYSSRWPVSIPDLSLFQDNGTPQLPDGLCLTDDDGNDVPCTNSTTGGCATSIKDELMIDGGTDLSHHFRHLSVVGPSRANQIWAVGAERRLSTTPGSDTGVGSNCSSGLLSCLGESRCSADASSSSNCLGILGNGSSTGVYSNGAGGDAHSLTGGSSGGEATPIAGHLASSLNVSPNSIVGTRCLDINRCSPIPPTMAALDLLSIWEPRGPNGVQPSMHRTWMSDAIDNVTDTGLNASACNCSAAGDDQAHESIIDRASVLNSTAPSASEGLPWNWDGACELPRSTPWRDLFHPCKDMESTGVSAAPYQATTDGMANSVVDAVLTANVAGSSLWTAPTGTSSGVTVSGFQSGTTHDLFAADQLNVSSSTDALSPAEPTVATTTTTSTTTNPIAACFNSTNAKLESLDENRLDSGIYSLPNVAVTSLNKHESGPTSVLDSGAAVSSGPMSSTTNSLFQATPYMLSQPGNQIPVSSNLPLTHPSMLSPFASFQSMYQRLPLSFTANQQQPQPPNASIGPKPNYQFNDALGLYMKNQNFLTPQPPPGLCNLVSSSGSTPSGSTIVTATNPPASLGSASYGQPTSSNLNLDSSFATGQSGTLMPQSASNSALGLPTSQPAVFDPLSMAMAMSLFMPPGHVPANGQVPSGGFTPGPHWNPLAFTVLMQHLANGMLANPNVMSTPSSGTPVSSVVGPTMMNGSTGAAPTSVSTANLDPSRLVTFLQAQQQFLAAAAAASAVASTAAAAAAANNQPTTGGSSSGQPPTASTQVTGGAGGTVTTSLPSNAIVPIGSTNGTSPGAPVPLNGLYASALNAGAIPPNSFAMHGVSIYYPIYCYLLGIICLQQYFLASKASVLPARTLAHVYDVQGMNLMPAAVGMLQPEPNGSPNVSGPPPGLGHIPLSLSPAASRTVGGGGGDLIPAPPGLSRTTAGAPGMTNPAAYQCPTAFPPFGLDRVSAGTPAALAVPIPSSRSPLLEEFRNSNTRFQHVHLSELSGHMVEFARDQHGSRFIQQKLETATANEKSAVFAEILPHSGKLMTDVFGNYVIQKFFEFGTKEQKELLAQRLQGHVVEFATQMYGCRVIQKALESVPAEIKIRIVSELRPCVTRCVKDQNGNHVIQKCIECVPPSELDFIIAAFRGQVFHLSSHPYGCRVIQRILEHCLSDQTRPILEELHKGVDHLVKDQYGNYVIQHVLERGLPDDKSRIIVSLLGRVAQLSAHKFASNVMEKAIANAQPSERASLIDEILRPGSGVTLTADSSMVVGSTGGSSSSGSAMTAANSCPLVEMVKDQYANYVVQRMLELADADQRHALISRIRPMQNTLRKFNYGKHIIAKLDKYNSLVGTSANCPNSAGVSTNVNKNSNKYGNGPDVLSTGTGPINTPTTNTGATTTTTSFASALTNTVVISNHSNGTTAATTKNASALTSAKPNAFNDGSDAGNSQRSIEKQATTRS</sequence>
<feature type="domain" description="PUM-HD" evidence="7">
    <location>
        <begin position="1019"/>
        <end position="1388"/>
    </location>
</feature>
<dbReference type="PROSITE" id="PS50302">
    <property type="entry name" value="PUM"/>
    <property type="match status" value="7"/>
</dbReference>
<dbReference type="GO" id="GO:0005737">
    <property type="term" value="C:cytoplasm"/>
    <property type="evidence" value="ECO:0007669"/>
    <property type="project" value="UniProtKB-SubCell"/>
</dbReference>
<evidence type="ECO:0000256" key="5">
    <source>
        <dbReference type="PROSITE-ProRule" id="PRU00317"/>
    </source>
</evidence>
<feature type="compositionally biased region" description="Polar residues" evidence="6">
    <location>
        <begin position="802"/>
        <end position="813"/>
    </location>
</feature>
<keyword evidence="3" id="KW-0677">Repeat</keyword>
<feature type="repeat" description="Pumilio" evidence="5">
    <location>
        <begin position="1323"/>
        <end position="1362"/>
    </location>
</feature>
<keyword evidence="2" id="KW-0963">Cytoplasm</keyword>
<evidence type="ECO:0000313" key="8">
    <source>
        <dbReference type="EMBL" id="KAA0191618.1"/>
    </source>
</evidence>
<feature type="repeat" description="Pumilio" evidence="5">
    <location>
        <begin position="1149"/>
        <end position="1184"/>
    </location>
</feature>
<dbReference type="InterPro" id="IPR016024">
    <property type="entry name" value="ARM-type_fold"/>
</dbReference>
<dbReference type="PROSITE" id="PS50303">
    <property type="entry name" value="PUM_HD"/>
    <property type="match status" value="1"/>
</dbReference>
<dbReference type="PANTHER" id="PTHR12537:SF12">
    <property type="entry name" value="MATERNAL PROTEIN PUMILIO"/>
    <property type="match status" value="1"/>
</dbReference>
<dbReference type="InterPro" id="IPR001313">
    <property type="entry name" value="Pumilio_RNA-bd_rpt"/>
</dbReference>
<feature type="repeat" description="Pumilio" evidence="5">
    <location>
        <begin position="1077"/>
        <end position="1112"/>
    </location>
</feature>
<dbReference type="Gene3D" id="1.25.10.10">
    <property type="entry name" value="Leucine-rich Repeat Variant"/>
    <property type="match status" value="1"/>
</dbReference>